<evidence type="ECO:0000313" key="2">
    <source>
        <dbReference type="EMBL" id="CAK9195231.1"/>
    </source>
</evidence>
<dbReference type="Proteomes" id="UP001497512">
    <property type="component" value="Chromosome 10"/>
</dbReference>
<keyword evidence="3" id="KW-1185">Reference proteome</keyword>
<organism evidence="2 3">
    <name type="scientific">Sphagnum troendelagicum</name>
    <dbReference type="NCBI Taxonomy" id="128251"/>
    <lineage>
        <taxon>Eukaryota</taxon>
        <taxon>Viridiplantae</taxon>
        <taxon>Streptophyta</taxon>
        <taxon>Embryophyta</taxon>
        <taxon>Bryophyta</taxon>
        <taxon>Sphagnophytina</taxon>
        <taxon>Sphagnopsida</taxon>
        <taxon>Sphagnales</taxon>
        <taxon>Sphagnaceae</taxon>
        <taxon>Sphagnum</taxon>
    </lineage>
</organism>
<evidence type="ECO:0000313" key="3">
    <source>
        <dbReference type="Proteomes" id="UP001497512"/>
    </source>
</evidence>
<feature type="domain" description="HAT C-terminal dimerisation" evidence="1">
    <location>
        <begin position="19"/>
        <end position="77"/>
    </location>
</feature>
<evidence type="ECO:0000259" key="1">
    <source>
        <dbReference type="Pfam" id="PF05699"/>
    </source>
</evidence>
<reference evidence="2" key="1">
    <citation type="submission" date="2024-02" db="EMBL/GenBank/DDBJ databases">
        <authorList>
            <consortium name="ELIXIR-Norway"/>
            <consortium name="Elixir Norway"/>
        </authorList>
    </citation>
    <scope>NUCLEOTIDE SEQUENCE</scope>
</reference>
<proteinExistence type="predicted"/>
<dbReference type="EMBL" id="OZ019902">
    <property type="protein sequence ID" value="CAK9195231.1"/>
    <property type="molecule type" value="Genomic_DNA"/>
</dbReference>
<dbReference type="Pfam" id="PF05699">
    <property type="entry name" value="Dimer_Tnp_hAT"/>
    <property type="match status" value="1"/>
</dbReference>
<name>A0ABP0TFH6_9BRYO</name>
<accession>A0ABP0TFH6</accession>
<sequence length="130" mass="13813">MTFKLTSDEKKQIENDTLSSGLSSWWRGRAVAFAILARAVRCVLAYPATSTMNECNFSDTSNILTHKRNHCTVATVQLGSDRLATTGCAKVDWLATAGDAREIAIGCGIGQVSKGSCPSLPTTPNIGTTC</sequence>
<protein>
    <recommendedName>
        <fullName evidence="1">HAT C-terminal dimerisation domain-containing protein</fullName>
    </recommendedName>
</protein>
<gene>
    <name evidence="2" type="ORF">CSSPTR1EN2_LOCUS2921</name>
</gene>
<dbReference type="InterPro" id="IPR008906">
    <property type="entry name" value="HATC_C_dom"/>
</dbReference>